<dbReference type="UniPathway" id="UPA00315">
    <property type="reaction ID" value="UER00080"/>
</dbReference>
<keyword evidence="8 11" id="KW-0067">ATP-binding</keyword>
<feature type="binding site" evidence="11">
    <location>
        <position position="261"/>
    </location>
    <ligand>
        <name>L-methionine</name>
        <dbReference type="ChEBI" id="CHEBI:57844"/>
        <note>ligand shared between two neighboring subunits</note>
    </ligand>
</feature>
<evidence type="ECO:0000313" key="18">
    <source>
        <dbReference type="EMBL" id="RKM93774.1"/>
    </source>
</evidence>
<comment type="cofactor">
    <cofactor evidence="11">
        <name>Mg(2+)</name>
        <dbReference type="ChEBI" id="CHEBI:18420"/>
    </cofactor>
    <text evidence="11">Binds 2 divalent ions per subunit.</text>
</comment>
<evidence type="ECO:0000256" key="8">
    <source>
        <dbReference type="ARBA" id="ARBA00022840"/>
    </source>
</evidence>
<dbReference type="InterPro" id="IPR002133">
    <property type="entry name" value="S-AdoMet_synthetase"/>
</dbReference>
<dbReference type="Gene3D" id="3.30.300.10">
    <property type="match status" value="3"/>
</dbReference>
<dbReference type="Pfam" id="PF00438">
    <property type="entry name" value="S-AdoMet_synt_N"/>
    <property type="match status" value="1"/>
</dbReference>
<dbReference type="Pfam" id="PF02773">
    <property type="entry name" value="S-AdoMet_synt_C"/>
    <property type="match status" value="1"/>
</dbReference>
<comment type="pathway">
    <text evidence="1 11">Amino-acid biosynthesis; S-adenosyl-L-methionine biosynthesis; S-adenosyl-L-methionine from L-methionine: step 1/1.</text>
</comment>
<evidence type="ECO:0000256" key="14">
    <source>
        <dbReference type="SAM" id="MobiDB-lite"/>
    </source>
</evidence>
<dbReference type="InterPro" id="IPR022630">
    <property type="entry name" value="S-AdoMet_synt_C"/>
</dbReference>
<keyword evidence="3 11" id="KW-0963">Cytoplasm</keyword>
<feature type="binding site" description="in other chain" evidence="11">
    <location>
        <begin position="252"/>
        <end position="253"/>
    </location>
    <ligand>
        <name>ATP</name>
        <dbReference type="ChEBI" id="CHEBI:30616"/>
        <note>ligand shared between two neighboring subunits</note>
    </ligand>
</feature>
<dbReference type="PROSITE" id="PS00377">
    <property type="entry name" value="ADOMET_SYNTHASE_2"/>
    <property type="match status" value="1"/>
</dbReference>
<dbReference type="NCBIfam" id="TIGR01034">
    <property type="entry name" value="metK"/>
    <property type="match status" value="1"/>
</dbReference>
<dbReference type="InterPro" id="IPR022631">
    <property type="entry name" value="ADOMET_SYNTHASE_CS"/>
</dbReference>
<dbReference type="PANTHER" id="PTHR11964">
    <property type="entry name" value="S-ADENOSYLMETHIONINE SYNTHETASE"/>
    <property type="match status" value="1"/>
</dbReference>
<dbReference type="GO" id="GO:0006556">
    <property type="term" value="P:S-adenosylmethionine biosynthetic process"/>
    <property type="evidence" value="ECO:0007669"/>
    <property type="project" value="UniProtKB-UniRule"/>
</dbReference>
<feature type="binding site" description="in other chain" evidence="11">
    <location>
        <position position="56"/>
    </location>
    <ligand>
        <name>L-methionine</name>
        <dbReference type="ChEBI" id="CHEBI:57844"/>
        <note>ligand shared between two neighboring subunits</note>
    </ligand>
</feature>
<keyword evidence="5 11" id="KW-0808">Transferase</keyword>
<feature type="binding site" evidence="11">
    <location>
        <position position="17"/>
    </location>
    <ligand>
        <name>Mg(2+)</name>
        <dbReference type="ChEBI" id="CHEBI:18420"/>
    </ligand>
</feature>
<dbReference type="OrthoDB" id="9801686at2"/>
<feature type="binding site" description="in other chain" evidence="11">
    <location>
        <begin position="179"/>
        <end position="181"/>
    </location>
    <ligand>
        <name>ATP</name>
        <dbReference type="ChEBI" id="CHEBI:30616"/>
        <note>ligand shared between two neighboring subunits</note>
    </ligand>
</feature>
<dbReference type="GO" id="GO:0004478">
    <property type="term" value="F:methionine adenosyltransferase activity"/>
    <property type="evidence" value="ECO:0007669"/>
    <property type="project" value="UniProtKB-UniRule"/>
</dbReference>
<feature type="binding site" description="in other chain" evidence="11">
    <location>
        <position position="15"/>
    </location>
    <ligand>
        <name>ATP</name>
        <dbReference type="ChEBI" id="CHEBI:30616"/>
        <note>ligand shared between two neighboring subunits</note>
    </ligand>
</feature>
<evidence type="ECO:0000256" key="11">
    <source>
        <dbReference type="HAMAP-Rule" id="MF_00086"/>
    </source>
</evidence>
<evidence type="ECO:0000256" key="2">
    <source>
        <dbReference type="ARBA" id="ARBA00009685"/>
    </source>
</evidence>
<keyword evidence="9 11" id="KW-0460">Magnesium</keyword>
<feature type="domain" description="S-adenosylmethionine synthetase C-terminal" evidence="17">
    <location>
        <begin position="255"/>
        <end position="394"/>
    </location>
</feature>
<dbReference type="GO" id="GO:0005737">
    <property type="term" value="C:cytoplasm"/>
    <property type="evidence" value="ECO:0007669"/>
    <property type="project" value="UniProtKB-SubCell"/>
</dbReference>
<dbReference type="GO" id="GO:0006730">
    <property type="term" value="P:one-carbon metabolic process"/>
    <property type="evidence" value="ECO:0007669"/>
    <property type="project" value="UniProtKB-KW"/>
</dbReference>
<dbReference type="InterPro" id="IPR022628">
    <property type="entry name" value="S-AdoMet_synt_N"/>
</dbReference>
<comment type="function">
    <text evidence="11">Catalyzes the formation of S-adenosylmethionine (AdoMet) from methionine and ATP. The overall synthetic reaction is composed of two sequential steps, AdoMet formation and the subsequent tripolyphosphate hydrolysis which occurs prior to release of AdoMet from the enzyme.</text>
</comment>
<dbReference type="RefSeq" id="WP_043472405.1">
    <property type="nucleotide sequence ID" value="NZ_CP134822.1"/>
</dbReference>
<dbReference type="PROSITE" id="PS00376">
    <property type="entry name" value="ADOMET_SYNTHASE_1"/>
    <property type="match status" value="1"/>
</dbReference>
<protein>
    <recommendedName>
        <fullName evidence="11">S-adenosylmethionine synthase</fullName>
        <shortName evidence="11">AdoMet synthase</shortName>
        <ecNumber evidence="11">2.5.1.6</ecNumber>
    </recommendedName>
    <alternativeName>
        <fullName evidence="11">MAT</fullName>
    </alternativeName>
    <alternativeName>
        <fullName evidence="11">Methionine adenosyltransferase</fullName>
    </alternativeName>
</protein>
<evidence type="ECO:0000259" key="15">
    <source>
        <dbReference type="Pfam" id="PF00438"/>
    </source>
</evidence>
<keyword evidence="4 11" id="KW-0554">One-carbon metabolism</keyword>
<dbReference type="PIRSF" id="PIRSF000497">
    <property type="entry name" value="MAT"/>
    <property type="match status" value="1"/>
</dbReference>
<evidence type="ECO:0000256" key="13">
    <source>
        <dbReference type="RuleBase" id="RU004462"/>
    </source>
</evidence>
<accession>A0A3R7EQ60</accession>
<evidence type="ECO:0000256" key="1">
    <source>
        <dbReference type="ARBA" id="ARBA00005224"/>
    </source>
</evidence>
<name>A0A3R7EQ60_9ACTN</name>
<feature type="binding site" evidence="11">
    <location>
        <position position="43"/>
    </location>
    <ligand>
        <name>K(+)</name>
        <dbReference type="ChEBI" id="CHEBI:29103"/>
    </ligand>
</feature>
<dbReference type="AlphaFoldDB" id="A0A3R7EQ60"/>
<comment type="subunit">
    <text evidence="11">Homotetramer; dimer of dimers.</text>
</comment>
<dbReference type="EMBL" id="JNAD02000010">
    <property type="protein sequence ID" value="RKM93774.1"/>
    <property type="molecule type" value="Genomic_DNA"/>
</dbReference>
<dbReference type="SMR" id="A0A3R7EQ60"/>
<evidence type="ECO:0000259" key="17">
    <source>
        <dbReference type="Pfam" id="PF02773"/>
    </source>
</evidence>
<feature type="domain" description="S-adenosylmethionine synthetase N-terminal" evidence="15">
    <location>
        <begin position="4"/>
        <end position="101"/>
    </location>
</feature>
<dbReference type="Pfam" id="PF02772">
    <property type="entry name" value="S-AdoMet_synt_M"/>
    <property type="match status" value="1"/>
</dbReference>
<evidence type="ECO:0000256" key="9">
    <source>
        <dbReference type="ARBA" id="ARBA00022842"/>
    </source>
</evidence>
<dbReference type="HAMAP" id="MF_00086">
    <property type="entry name" value="S_AdoMet_synth1"/>
    <property type="match status" value="1"/>
</dbReference>
<feature type="binding site" description="in other chain" evidence="11">
    <location>
        <position position="292"/>
    </location>
    <ligand>
        <name>L-methionine</name>
        <dbReference type="ChEBI" id="CHEBI:57844"/>
        <note>ligand shared between two neighboring subunits</note>
    </ligand>
</feature>
<feature type="binding site" evidence="11">
    <location>
        <position position="261"/>
    </location>
    <ligand>
        <name>ATP</name>
        <dbReference type="ChEBI" id="CHEBI:30616"/>
        <note>ligand shared between two neighboring subunits</note>
    </ligand>
</feature>
<dbReference type="SUPFAM" id="SSF55973">
    <property type="entry name" value="S-adenosylmethionine synthetase"/>
    <property type="match status" value="3"/>
</dbReference>
<feature type="domain" description="S-adenosylmethionine synthetase central" evidence="16">
    <location>
        <begin position="130"/>
        <end position="253"/>
    </location>
</feature>
<keyword evidence="6 11" id="KW-0479">Metal-binding</keyword>
<evidence type="ECO:0000259" key="16">
    <source>
        <dbReference type="Pfam" id="PF02772"/>
    </source>
</evidence>
<proteinExistence type="inferred from homology"/>
<evidence type="ECO:0000256" key="7">
    <source>
        <dbReference type="ARBA" id="ARBA00022741"/>
    </source>
</evidence>
<comment type="subcellular location">
    <subcellularLocation>
        <location evidence="11 12">Cytoplasm</location>
    </subcellularLocation>
</comment>
<evidence type="ECO:0000256" key="4">
    <source>
        <dbReference type="ARBA" id="ARBA00022563"/>
    </source>
</evidence>
<keyword evidence="19" id="KW-1185">Reference proteome</keyword>
<feature type="region of interest" description="Flexible loop" evidence="11">
    <location>
        <begin position="99"/>
        <end position="109"/>
    </location>
</feature>
<organism evidence="18 19">
    <name type="scientific">Streptomyces xinghaiensis</name>
    <dbReference type="NCBI Taxonomy" id="1038928"/>
    <lineage>
        <taxon>Bacteria</taxon>
        <taxon>Bacillati</taxon>
        <taxon>Actinomycetota</taxon>
        <taxon>Actinomycetes</taxon>
        <taxon>Kitasatosporales</taxon>
        <taxon>Streptomycetaceae</taxon>
        <taxon>Streptomyces</taxon>
    </lineage>
</organism>
<evidence type="ECO:0000313" key="19">
    <source>
        <dbReference type="Proteomes" id="UP000028058"/>
    </source>
</evidence>
<evidence type="ECO:0000256" key="5">
    <source>
        <dbReference type="ARBA" id="ARBA00022679"/>
    </source>
</evidence>
<comment type="cofactor">
    <cofactor evidence="11">
        <name>K(+)</name>
        <dbReference type="ChEBI" id="CHEBI:29103"/>
    </cofactor>
    <text evidence="11">Binds 1 potassium ion per subunit.</text>
</comment>
<comment type="similarity">
    <text evidence="2 11 13">Belongs to the AdoMet synthase family.</text>
</comment>
<dbReference type="InterPro" id="IPR022636">
    <property type="entry name" value="S-AdoMet_synthetase_sfam"/>
</dbReference>
<keyword evidence="7 11" id="KW-0547">Nucleotide-binding</keyword>
<dbReference type="CDD" id="cd18079">
    <property type="entry name" value="S-AdoMet_synt"/>
    <property type="match status" value="1"/>
</dbReference>
<dbReference type="EC" id="2.5.1.6" evidence="11"/>
<feature type="binding site" evidence="11">
    <location>
        <position position="288"/>
    </location>
    <ligand>
        <name>ATP</name>
        <dbReference type="ChEBI" id="CHEBI:30616"/>
        <note>ligand shared between two neighboring subunits</note>
    </ligand>
</feature>
<evidence type="ECO:0000256" key="6">
    <source>
        <dbReference type="ARBA" id="ARBA00022723"/>
    </source>
</evidence>
<feature type="binding site" description="in other chain" evidence="11">
    <location>
        <position position="99"/>
    </location>
    <ligand>
        <name>L-methionine</name>
        <dbReference type="ChEBI" id="CHEBI:57844"/>
        <note>ligand shared between two neighboring subunits</note>
    </ligand>
</feature>
<evidence type="ECO:0000256" key="10">
    <source>
        <dbReference type="ARBA" id="ARBA00022958"/>
    </source>
</evidence>
<feature type="binding site" description="in other chain" evidence="11">
    <location>
        <begin position="267"/>
        <end position="268"/>
    </location>
    <ligand>
        <name>ATP</name>
        <dbReference type="ChEBI" id="CHEBI:30616"/>
        <note>ligand shared between two neighboring subunits</note>
    </ligand>
</feature>
<evidence type="ECO:0000256" key="3">
    <source>
        <dbReference type="ARBA" id="ARBA00022490"/>
    </source>
</evidence>
<gene>
    <name evidence="11" type="primary">metK</name>
    <name evidence="18" type="ORF">SFRA_021520</name>
</gene>
<dbReference type="GO" id="GO:0005524">
    <property type="term" value="F:ATP binding"/>
    <property type="evidence" value="ECO:0007669"/>
    <property type="project" value="UniProtKB-UniRule"/>
</dbReference>
<dbReference type="InterPro" id="IPR022629">
    <property type="entry name" value="S-AdoMet_synt_central"/>
</dbReference>
<keyword evidence="10 11" id="KW-0630">Potassium</keyword>
<dbReference type="Proteomes" id="UP000028058">
    <property type="component" value="Unassembled WGS sequence"/>
</dbReference>
<comment type="caution">
    <text evidence="18">The sequence shown here is derived from an EMBL/GenBank/DDBJ whole genome shotgun (WGS) entry which is preliminary data.</text>
</comment>
<feature type="binding site" evidence="11">
    <location>
        <position position="284"/>
    </location>
    <ligand>
        <name>ATP</name>
        <dbReference type="ChEBI" id="CHEBI:30616"/>
        <note>ligand shared between two neighboring subunits</note>
    </ligand>
</feature>
<sequence length="407" mass="43375">MSRRLFTSESVTEGHPDKIADRISDTVLDALLARDPRARVAVETLITTGQVHIAGEVTTTAYAPIAQLVRDTVLSIGYDSSAKGFDGASCGVSVSIGAQSPDIARGVDTAYERRGGGTAPGGPGDELDRQGAGDQGLMFGYACDETPELMPLPINLAHRLSRRLSEVRKNGTIPYLRPDGKTQVTIEYDGDKAVRLDTVVVSSQHASGIDLDSLLAPDIRRHVVEPVLAGLAEDGIKLDTAGYRLLVNPTGRFEIGGPMGDAGLTGRKIIIDTYGGMARHGGGAFSGKDPSKVDRSAAYAMRWVAKNVVAAGLASRCEVQVAYAIGKAEPVGLFVETFGTATVDVERIEQAIGEVFDLRPAAIIRDLDLLRPIYAKTAAYGHFGRELPEFTWERTDRTEQLIAAAGL</sequence>
<reference evidence="18 19" key="1">
    <citation type="journal article" date="2014" name="Genome Announc.">
        <title>Draft Genome Sequence of Streptomyces fradiae ATCC 19609, a Strain Highly Sensitive to Antibiotics.</title>
        <authorList>
            <person name="Bekker O.B."/>
            <person name="Klimina K.M."/>
            <person name="Vatlin A.A."/>
            <person name="Zakharevich N.V."/>
            <person name="Kasianov A.S."/>
            <person name="Danilenko V.N."/>
        </authorList>
    </citation>
    <scope>NUCLEOTIDE SEQUENCE [LARGE SCALE GENOMIC DNA]</scope>
    <source>
        <strain evidence="18 19">ATCC 19609</strain>
    </source>
</reference>
<dbReference type="FunFam" id="3.30.300.10:FF:000006">
    <property type="entry name" value="S-adenosylmethionine synthase"/>
    <property type="match status" value="1"/>
</dbReference>
<feature type="region of interest" description="Disordered" evidence="14">
    <location>
        <begin position="112"/>
        <end position="131"/>
    </location>
</feature>
<evidence type="ECO:0000256" key="12">
    <source>
        <dbReference type="RuleBase" id="RU000542"/>
    </source>
</evidence>
<dbReference type="GO" id="GO:0000287">
    <property type="term" value="F:magnesium ion binding"/>
    <property type="evidence" value="ECO:0007669"/>
    <property type="project" value="UniProtKB-UniRule"/>
</dbReference>
<comment type="catalytic activity">
    <reaction evidence="11">
        <text>L-methionine + ATP + H2O = S-adenosyl-L-methionine + phosphate + diphosphate</text>
        <dbReference type="Rhea" id="RHEA:21080"/>
        <dbReference type="ChEBI" id="CHEBI:15377"/>
        <dbReference type="ChEBI" id="CHEBI:30616"/>
        <dbReference type="ChEBI" id="CHEBI:33019"/>
        <dbReference type="ChEBI" id="CHEBI:43474"/>
        <dbReference type="ChEBI" id="CHEBI:57844"/>
        <dbReference type="ChEBI" id="CHEBI:59789"/>
        <dbReference type="EC" id="2.5.1.6"/>
    </reaction>
</comment>